<evidence type="ECO:0000256" key="1">
    <source>
        <dbReference type="ARBA" id="ARBA00004141"/>
    </source>
</evidence>
<dbReference type="Proteomes" id="UP001292079">
    <property type="component" value="Unassembled WGS sequence"/>
</dbReference>
<comment type="caution">
    <text evidence="9">The sequence shown here is derived from an EMBL/GenBank/DDBJ whole genome shotgun (WGS) entry which is preliminary data.</text>
</comment>
<organism evidence="9 10">
    <name type="scientific">Schistosoma mekongi</name>
    <name type="common">Parasitic worm</name>
    <dbReference type="NCBI Taxonomy" id="38744"/>
    <lineage>
        <taxon>Eukaryota</taxon>
        <taxon>Metazoa</taxon>
        <taxon>Spiralia</taxon>
        <taxon>Lophotrochozoa</taxon>
        <taxon>Platyhelminthes</taxon>
        <taxon>Trematoda</taxon>
        <taxon>Digenea</taxon>
        <taxon>Strigeidida</taxon>
        <taxon>Schistosomatoidea</taxon>
        <taxon>Schistosomatidae</taxon>
        <taxon>Schistosoma</taxon>
    </lineage>
</organism>
<evidence type="ECO:0000313" key="9">
    <source>
        <dbReference type="EMBL" id="KAK4471772.1"/>
    </source>
</evidence>
<keyword evidence="8" id="KW-0732">Signal</keyword>
<protein>
    <submittedName>
        <fullName evidence="9">Uncharacterized protein</fullName>
    </submittedName>
</protein>
<proteinExistence type="inferred from homology"/>
<dbReference type="AlphaFoldDB" id="A0AAE1ZEC4"/>
<feature type="transmembrane region" description="Helical" evidence="7">
    <location>
        <begin position="90"/>
        <end position="111"/>
    </location>
</feature>
<keyword evidence="4 7" id="KW-1133">Transmembrane helix</keyword>
<feature type="chain" id="PRO_5042041331" evidence="8">
    <location>
        <begin position="31"/>
        <end position="455"/>
    </location>
</feature>
<evidence type="ECO:0000256" key="6">
    <source>
        <dbReference type="SAM" id="MobiDB-lite"/>
    </source>
</evidence>
<reference evidence="9" key="1">
    <citation type="submission" date="2022-04" db="EMBL/GenBank/DDBJ databases">
        <authorList>
            <person name="Xu L."/>
            <person name="Lv Z."/>
        </authorList>
    </citation>
    <scope>NUCLEOTIDE SEQUENCE</scope>
    <source>
        <strain evidence="9">LV_2022a</strain>
    </source>
</reference>
<reference evidence="9" key="2">
    <citation type="journal article" date="2023" name="Infect Dis Poverty">
        <title>Chromosome-scale genome of the human blood fluke Schistosoma mekongi and its implications for public health.</title>
        <authorList>
            <person name="Zhou M."/>
            <person name="Xu L."/>
            <person name="Xu D."/>
            <person name="Chen W."/>
            <person name="Khan J."/>
            <person name="Hu Y."/>
            <person name="Huang H."/>
            <person name="Wei H."/>
            <person name="Zhang Y."/>
            <person name="Chusongsang P."/>
            <person name="Tanasarnprasert K."/>
            <person name="Hu X."/>
            <person name="Limpanont Y."/>
            <person name="Lv Z."/>
        </authorList>
    </citation>
    <scope>NUCLEOTIDE SEQUENCE</scope>
    <source>
        <strain evidence="9">LV_2022a</strain>
    </source>
</reference>
<feature type="region of interest" description="Disordered" evidence="6">
    <location>
        <begin position="172"/>
        <end position="191"/>
    </location>
</feature>
<feature type="transmembrane region" description="Helical" evidence="7">
    <location>
        <begin position="58"/>
        <end position="81"/>
    </location>
</feature>
<dbReference type="GO" id="GO:0005385">
    <property type="term" value="F:zinc ion transmembrane transporter activity"/>
    <property type="evidence" value="ECO:0007669"/>
    <property type="project" value="TreeGrafter"/>
</dbReference>
<dbReference type="InterPro" id="IPR050799">
    <property type="entry name" value="ZIP_Transporter"/>
</dbReference>
<feature type="transmembrane region" description="Helical" evidence="7">
    <location>
        <begin position="131"/>
        <end position="153"/>
    </location>
</feature>
<feature type="transmembrane region" description="Helical" evidence="7">
    <location>
        <begin position="361"/>
        <end position="381"/>
    </location>
</feature>
<evidence type="ECO:0000256" key="5">
    <source>
        <dbReference type="ARBA" id="ARBA00023136"/>
    </source>
</evidence>
<evidence type="ECO:0000256" key="8">
    <source>
        <dbReference type="SAM" id="SignalP"/>
    </source>
</evidence>
<evidence type="ECO:0000256" key="4">
    <source>
        <dbReference type="ARBA" id="ARBA00022989"/>
    </source>
</evidence>
<feature type="transmembrane region" description="Helical" evidence="7">
    <location>
        <begin position="387"/>
        <end position="405"/>
    </location>
</feature>
<dbReference type="InterPro" id="IPR003689">
    <property type="entry name" value="ZIP"/>
</dbReference>
<evidence type="ECO:0000256" key="3">
    <source>
        <dbReference type="ARBA" id="ARBA00022692"/>
    </source>
</evidence>
<comment type="similarity">
    <text evidence="2">Belongs to the ZIP transporter (TC 2.A.5) family.</text>
</comment>
<evidence type="ECO:0000313" key="10">
    <source>
        <dbReference type="Proteomes" id="UP001292079"/>
    </source>
</evidence>
<dbReference type="GO" id="GO:0071578">
    <property type="term" value="P:zinc ion import across plasma membrane"/>
    <property type="evidence" value="ECO:0007669"/>
    <property type="project" value="TreeGrafter"/>
</dbReference>
<dbReference type="GO" id="GO:0030003">
    <property type="term" value="P:intracellular monoatomic cation homeostasis"/>
    <property type="evidence" value="ECO:0007669"/>
    <property type="project" value="TreeGrafter"/>
</dbReference>
<feature type="region of interest" description="Disordered" evidence="6">
    <location>
        <begin position="222"/>
        <end position="245"/>
    </location>
</feature>
<feature type="compositionally biased region" description="Polar residues" evidence="6">
    <location>
        <begin position="222"/>
        <end position="241"/>
    </location>
</feature>
<feature type="transmembrane region" description="Helical" evidence="7">
    <location>
        <begin position="426"/>
        <end position="453"/>
    </location>
</feature>
<keyword evidence="5 7" id="KW-0472">Membrane</keyword>
<name>A0AAE1ZEC4_SCHME</name>
<keyword evidence="10" id="KW-1185">Reference proteome</keyword>
<evidence type="ECO:0000256" key="7">
    <source>
        <dbReference type="SAM" id="Phobius"/>
    </source>
</evidence>
<dbReference type="Pfam" id="PF02535">
    <property type="entry name" value="Zip"/>
    <property type="match status" value="1"/>
</dbReference>
<evidence type="ECO:0000256" key="2">
    <source>
        <dbReference type="ARBA" id="ARBA00006939"/>
    </source>
</evidence>
<dbReference type="GO" id="GO:0005886">
    <property type="term" value="C:plasma membrane"/>
    <property type="evidence" value="ECO:0007669"/>
    <property type="project" value="TreeGrafter"/>
</dbReference>
<accession>A0AAE1ZEC4</accession>
<dbReference type="GO" id="GO:0140410">
    <property type="term" value="F:monoatomic cation:bicarbonate symporter activity"/>
    <property type="evidence" value="ECO:0007669"/>
    <property type="project" value="TreeGrafter"/>
</dbReference>
<feature type="signal peptide" evidence="8">
    <location>
        <begin position="1"/>
        <end position="30"/>
    </location>
</feature>
<dbReference type="PANTHER" id="PTHR12191">
    <property type="entry name" value="SOLUTE CARRIER FAMILY 39"/>
    <property type="match status" value="1"/>
</dbReference>
<sequence length="455" mass="50312">MKRITNKKLEIVFATLLIVFLWSNIRCHEATYNQSSNNQSADNHPKVNPSSPTLSESLGYGFLCVTLSNLCALVGVVFTLLKRYSFFPTLLSFMVATAVGSLLSTSVLVLIPEALQIIHPTNDGDPQGSPLYINKSICICAGVLSFYILEFLLRLVPQCFLKAKLNGDNHDGYHNHHHHHHRSQLPDHQQGRNSIVITVDPLVDDDKDGPVVEFTSNHSNHLKSINKLQQGDNTSLQSESPPNEDVMNHLPSYEELSTELKKSTTDNERIKTKTSTLSSHTLVKQKNWKQRLHDLEPVAWMIFIGDGAHNFMDGLSIGVGFTQSISLGISLTLAILCEELPHELGDIAVLLRSGLTVPMAILFNFISACTAYIGLFVGLTVGELSDVAPYVFAVTGGFFMYIALADMLPEMRAMEDAKKLENGNCWVIFFTNLAGLLFGFGCIVTITLTSQYINI</sequence>
<dbReference type="EMBL" id="JALJAT010000003">
    <property type="protein sequence ID" value="KAK4471772.1"/>
    <property type="molecule type" value="Genomic_DNA"/>
</dbReference>
<comment type="subcellular location">
    <subcellularLocation>
        <location evidence="1">Membrane</location>
        <topology evidence="1">Multi-pass membrane protein</topology>
    </subcellularLocation>
</comment>
<gene>
    <name evidence="9" type="ORF">MN116_005170</name>
</gene>
<keyword evidence="3 7" id="KW-0812">Transmembrane</keyword>
<dbReference type="PANTHER" id="PTHR12191:SF37">
    <property type="entry name" value="ZINC TRANSPORTER FOI"/>
    <property type="match status" value="1"/>
</dbReference>